<evidence type="ECO:0000313" key="2">
    <source>
        <dbReference type="Proteomes" id="UP000321497"/>
    </source>
</evidence>
<comment type="caution">
    <text evidence="1">The sequence shown here is derived from an EMBL/GenBank/DDBJ whole genome shotgun (WGS) entry which is preliminary data.</text>
</comment>
<dbReference type="EMBL" id="VORT01000008">
    <property type="protein sequence ID" value="TXD72503.1"/>
    <property type="molecule type" value="Genomic_DNA"/>
</dbReference>
<dbReference type="RefSeq" id="WP_146848131.1">
    <property type="nucleotide sequence ID" value="NZ_VORT01000008.1"/>
</dbReference>
<dbReference type="GO" id="GO:0016740">
    <property type="term" value="F:transferase activity"/>
    <property type="evidence" value="ECO:0007669"/>
    <property type="project" value="UniProtKB-KW"/>
</dbReference>
<gene>
    <name evidence="1" type="ORF">ESU54_11865</name>
</gene>
<keyword evidence="1" id="KW-0808">Transferase</keyword>
<keyword evidence="2" id="KW-1185">Reference proteome</keyword>
<reference evidence="1 2" key="1">
    <citation type="submission" date="2019-08" db="EMBL/GenBank/DDBJ databases">
        <title>Genome of Aequorivita antarctica SW49 (type strain).</title>
        <authorList>
            <person name="Bowman J.P."/>
        </authorList>
    </citation>
    <scope>NUCLEOTIDE SEQUENCE [LARGE SCALE GENOMIC DNA]</scope>
    <source>
        <strain evidence="1 2">SW49</strain>
    </source>
</reference>
<accession>A0A5C6YYI8</accession>
<dbReference type="AlphaFoldDB" id="A0A5C6YYI8"/>
<organism evidence="1 2">
    <name type="scientific">Aequorivita antarctica</name>
    <dbReference type="NCBI Taxonomy" id="153266"/>
    <lineage>
        <taxon>Bacteria</taxon>
        <taxon>Pseudomonadati</taxon>
        <taxon>Bacteroidota</taxon>
        <taxon>Flavobacteriia</taxon>
        <taxon>Flavobacteriales</taxon>
        <taxon>Flavobacteriaceae</taxon>
        <taxon>Aequorivita</taxon>
    </lineage>
</organism>
<name>A0A5C6YYI8_9FLAO</name>
<evidence type="ECO:0000313" key="1">
    <source>
        <dbReference type="EMBL" id="TXD72503.1"/>
    </source>
</evidence>
<sequence length="377" mass="43885">MKEKAVLRLSMYLPNERGHGGLKRTAQIDELLKNGGIRIFDLWNLTSPKSYIDKIKYTIFGIRLLIKYNRFKLSKSKIREGQLIGYTLYTLENQLKDISLNFTISSFIWEYTWPKYWYIPLIVKKTGLKVVGLPHNLESLVYSQKSYKKPTLQSPYWLDEEIQYLSWCDEIFTISREEQWLLSLLLKNIEVKFLPYFATKLVFQNLLRIRNLRANEKLSNHIMVLGSAVNPPTLKSLVQLKEYIKNEKIDNINFDFVGFHMSFLTKEDEKLPDNIEIFDNVPDKILENKLSRAICALIYQVPSTGALTRILELQLAGVPIVVNCHAARSYFNKKGILIYENLNDLKNKLNDIPNLEIPEIPSIDNTLENNFINAVIC</sequence>
<dbReference type="Proteomes" id="UP000321497">
    <property type="component" value="Unassembled WGS sequence"/>
</dbReference>
<protein>
    <submittedName>
        <fullName evidence="1">Glycosyltransferase family 4 protein</fullName>
    </submittedName>
</protein>
<proteinExistence type="predicted"/>